<sequence>MTGPPKSRLETDKALGESVLLGLPLRESVRTYFGADAPWLDNSLAHPNLSDDYWKSTRHAAAFDRVSKPILLIGGWYDLFLDQTMAQYYHLRDRGSMVKLIVGPWAHMGAAGPMRIPTVLDFLDEYVAGRRRQSQTDHVQIFVTGADKWQSMSSWPPATKPITWYLQEGNSLSTEAPPADAMSSSFTFNPAKPTPTIGGPLLNDGGQADDSAYTTRSDVLVYTTGPLEEDVEVRGRPMLELAHSSDVPHVDLFVRLSEVNVSGVSHNITEQFQALTPARSQPAKVKLEMLDCAHRFKKGTSMRLIIAGGSFPHYAPSLGIDGNRTTGSVSQCAQHTIGHAKGSSKVTFPVLLP</sequence>
<dbReference type="EMBL" id="JANJQO010001209">
    <property type="protein sequence ID" value="KAJ2972129.1"/>
    <property type="molecule type" value="Genomic_DNA"/>
</dbReference>
<keyword evidence="2" id="KW-1185">Reference proteome</keyword>
<reference evidence="1" key="1">
    <citation type="submission" date="2022-08" db="EMBL/GenBank/DDBJ databases">
        <title>Genome Sequence of Lecanicillium fungicola.</title>
        <authorList>
            <person name="Buettner E."/>
        </authorList>
    </citation>
    <scope>NUCLEOTIDE SEQUENCE</scope>
    <source>
        <strain evidence="1">Babe33</strain>
    </source>
</reference>
<name>A0ACC1N107_9HYPO</name>
<protein>
    <submittedName>
        <fullName evidence="1">Uncharacterized protein</fullName>
    </submittedName>
</protein>
<comment type="caution">
    <text evidence="1">The sequence shown here is derived from an EMBL/GenBank/DDBJ whole genome shotgun (WGS) entry which is preliminary data.</text>
</comment>
<accession>A0ACC1N107</accession>
<dbReference type="Proteomes" id="UP001143910">
    <property type="component" value="Unassembled WGS sequence"/>
</dbReference>
<evidence type="ECO:0000313" key="1">
    <source>
        <dbReference type="EMBL" id="KAJ2972129.1"/>
    </source>
</evidence>
<evidence type="ECO:0000313" key="2">
    <source>
        <dbReference type="Proteomes" id="UP001143910"/>
    </source>
</evidence>
<gene>
    <name evidence="1" type="ORF">NQ176_g7335</name>
</gene>
<proteinExistence type="predicted"/>
<organism evidence="1 2">
    <name type="scientific">Zarea fungicola</name>
    <dbReference type="NCBI Taxonomy" id="93591"/>
    <lineage>
        <taxon>Eukaryota</taxon>
        <taxon>Fungi</taxon>
        <taxon>Dikarya</taxon>
        <taxon>Ascomycota</taxon>
        <taxon>Pezizomycotina</taxon>
        <taxon>Sordariomycetes</taxon>
        <taxon>Hypocreomycetidae</taxon>
        <taxon>Hypocreales</taxon>
        <taxon>Cordycipitaceae</taxon>
        <taxon>Zarea</taxon>
    </lineage>
</organism>